<dbReference type="InterPro" id="IPR057663">
    <property type="entry name" value="TACC3_Aurora-A_bind"/>
</dbReference>
<keyword evidence="10" id="KW-1185">Reference proteome</keyword>
<evidence type="ECO:0000256" key="3">
    <source>
        <dbReference type="ARBA" id="ARBA00022490"/>
    </source>
</evidence>
<dbReference type="InterPro" id="IPR039915">
    <property type="entry name" value="TACC"/>
</dbReference>
<evidence type="ECO:0000256" key="6">
    <source>
        <dbReference type="ARBA" id="ARBA00023212"/>
    </source>
</evidence>
<evidence type="ECO:0000256" key="4">
    <source>
        <dbReference type="ARBA" id="ARBA00022553"/>
    </source>
</evidence>
<dbReference type="FunFam" id="1.20.5.1700:FF:000001">
    <property type="entry name" value="Transforming acidic coiled-coil-containing protein 1 isoform 2"/>
    <property type="match status" value="1"/>
</dbReference>
<evidence type="ECO:0000256" key="8">
    <source>
        <dbReference type="SAM" id="MobiDB-lite"/>
    </source>
</evidence>
<evidence type="ECO:0000313" key="11">
    <source>
        <dbReference type="RefSeq" id="XP_026545750.1"/>
    </source>
</evidence>
<dbReference type="InterPro" id="IPR007707">
    <property type="entry name" value="TACC_C"/>
</dbReference>
<dbReference type="Gene3D" id="1.20.5.1700">
    <property type="match status" value="1"/>
</dbReference>
<protein>
    <submittedName>
        <fullName evidence="11">Transforming acidic coiled-coil-containing protein 3</fullName>
    </submittedName>
</protein>
<feature type="region of interest" description="Disordered" evidence="8">
    <location>
        <begin position="157"/>
        <end position="194"/>
    </location>
</feature>
<dbReference type="PANTHER" id="PTHR13924:SF4">
    <property type="entry name" value="TRANSFORMING ACIDIC COILED-COIL-CONTAINING PROTEIN 3"/>
    <property type="match status" value="1"/>
</dbReference>
<evidence type="ECO:0000256" key="1">
    <source>
        <dbReference type="ARBA" id="ARBA00004245"/>
    </source>
</evidence>
<dbReference type="GO" id="GO:0007052">
    <property type="term" value="P:mitotic spindle organization"/>
    <property type="evidence" value="ECO:0007669"/>
    <property type="project" value="InterPro"/>
</dbReference>
<dbReference type="CTD" id="10460"/>
<feature type="compositionally biased region" description="Low complexity" evidence="8">
    <location>
        <begin position="171"/>
        <end position="184"/>
    </location>
</feature>
<dbReference type="GO" id="GO:0005856">
    <property type="term" value="C:cytoskeleton"/>
    <property type="evidence" value="ECO:0007669"/>
    <property type="project" value="UniProtKB-SubCell"/>
</dbReference>
<dbReference type="GO" id="GO:0005737">
    <property type="term" value="C:cytoplasm"/>
    <property type="evidence" value="ECO:0007669"/>
    <property type="project" value="TreeGrafter"/>
</dbReference>
<dbReference type="GO" id="GO:0007097">
    <property type="term" value="P:nuclear migration"/>
    <property type="evidence" value="ECO:0007669"/>
    <property type="project" value="TreeGrafter"/>
</dbReference>
<reference evidence="11" key="1">
    <citation type="submission" date="2025-08" db="UniProtKB">
        <authorList>
            <consortium name="RefSeq"/>
        </authorList>
    </citation>
    <scope>IDENTIFICATION</scope>
</reference>
<feature type="domain" description="Transforming acidic coiled-coil-containing protein C-terminal" evidence="9">
    <location>
        <begin position="565"/>
        <end position="761"/>
    </location>
</feature>
<keyword evidence="4" id="KW-0597">Phosphoprotein</keyword>
<dbReference type="Proteomes" id="UP000504612">
    <property type="component" value="Unplaced"/>
</dbReference>
<accession>A0A6J1VRQ3</accession>
<keyword evidence="6" id="KW-0206">Cytoskeleton</keyword>
<sequence>MSLQALNGENAGEDIVAGNCAMLLTSAETTGKTSILRLSQKENVPPKGIVKPMKVTFQTPQRDPQTRRILSPDRKKKVENSLVAEITDNLLLPTCTAVRSQPTVTTEVPPEKEKVPTGGDSVLIPDLSFLSSVLHHVEPFQSSGNLLNFPNGQKVSLLEDFPGDEDQDGFSLSSGSLPLPQSVSENPPSEGEGCPARNLFSSLDSLLHEGDDASEQILSGDRDLNLVSSRHCKPEPSAVLHFQNPPLQKLGSFENLNTGEIKVFEKEASPETKEDWAPQLPDCMSFDSDLETVGCAPNIPAMQECPAPGLEKSDGPKDEAGTPPTQELKAPETFETMELMPSSLKVFKDWILANSKTVAENDTGLEPSEETKGKPKSISPEASDRGNVALNGQLPAGDRVPRALGRRTEPESESSQLFTESEEFRSPTEVLGAQLDYLEQFGMASLKESVLRKQSLYLKFDPLLRGSPRRKGPDPDPGALPVAPLPQNGTTTKPASTEVKAPEQEGKLVDLDFPIIPDLAKAPVGVPAGHEEPLFSCAWPLDAAACGLKSREKDLEEALEQVKLERDAAVQDLTAKLQEKEAEALEWKKKYEKMQAEKKEMQKIVAEFEDMTLQVMADCQSQKELAKQELQKALEGKQQAVSDLNALEKSFSEFFNRFTKQKKAIEGFQKNEETLKKCVEDYLERIKKEEQRYQTLKAHAEEKLDQANEEIAQVRNKAKLEVAALDASLRKEQMRVQSLESSLEQKIKENEELTKFCDELISGMEKK</sequence>
<comment type="subcellular location">
    <subcellularLocation>
        <location evidence="1">Cytoplasm</location>
        <location evidence="1">Cytoskeleton</location>
    </subcellularLocation>
</comment>
<keyword evidence="5 7" id="KW-0175">Coiled coil</keyword>
<dbReference type="KEGG" id="nss:113427453"/>
<feature type="region of interest" description="Disordered" evidence="8">
    <location>
        <begin position="358"/>
        <end position="426"/>
    </location>
</feature>
<evidence type="ECO:0000259" key="9">
    <source>
        <dbReference type="Pfam" id="PF05010"/>
    </source>
</evidence>
<feature type="coiled-coil region" evidence="7">
    <location>
        <begin position="548"/>
        <end position="647"/>
    </location>
</feature>
<dbReference type="Pfam" id="PF05010">
    <property type="entry name" value="TACC_C"/>
    <property type="match status" value="1"/>
</dbReference>
<feature type="region of interest" description="Disordered" evidence="8">
    <location>
        <begin position="304"/>
        <end position="332"/>
    </location>
</feature>
<evidence type="ECO:0000256" key="5">
    <source>
        <dbReference type="ARBA" id="ARBA00023054"/>
    </source>
</evidence>
<dbReference type="Pfam" id="PF25777">
    <property type="entry name" value="Aurora-A_bind_TACC3"/>
    <property type="match status" value="1"/>
</dbReference>
<feature type="compositionally biased region" description="Basic and acidic residues" evidence="8">
    <location>
        <begin position="311"/>
        <end position="320"/>
    </location>
</feature>
<name>A0A6J1VRQ3_9SAUR</name>
<proteinExistence type="inferred from homology"/>
<dbReference type="RefSeq" id="XP_026545750.1">
    <property type="nucleotide sequence ID" value="XM_026689965.1"/>
</dbReference>
<evidence type="ECO:0000313" key="10">
    <source>
        <dbReference type="Proteomes" id="UP000504612"/>
    </source>
</evidence>
<dbReference type="GeneID" id="113427453"/>
<gene>
    <name evidence="11" type="primary">TACC3</name>
</gene>
<comment type="similarity">
    <text evidence="2">Belongs to the TACC family.</text>
</comment>
<feature type="coiled-coil region" evidence="7">
    <location>
        <begin position="672"/>
        <end position="749"/>
    </location>
</feature>
<organism evidence="10 11">
    <name type="scientific">Notechis scutatus</name>
    <name type="common">mainland tiger snake</name>
    <dbReference type="NCBI Taxonomy" id="8663"/>
    <lineage>
        <taxon>Eukaryota</taxon>
        <taxon>Metazoa</taxon>
        <taxon>Chordata</taxon>
        <taxon>Craniata</taxon>
        <taxon>Vertebrata</taxon>
        <taxon>Euteleostomi</taxon>
        <taxon>Lepidosauria</taxon>
        <taxon>Squamata</taxon>
        <taxon>Bifurcata</taxon>
        <taxon>Unidentata</taxon>
        <taxon>Episquamata</taxon>
        <taxon>Toxicofera</taxon>
        <taxon>Serpentes</taxon>
        <taxon>Colubroidea</taxon>
        <taxon>Elapidae</taxon>
        <taxon>Hydrophiinae</taxon>
        <taxon>Notechis</taxon>
    </lineage>
</organism>
<evidence type="ECO:0000256" key="7">
    <source>
        <dbReference type="SAM" id="Coils"/>
    </source>
</evidence>
<dbReference type="PANTHER" id="PTHR13924">
    <property type="entry name" value="TRANSFORMING ACIDIC COILED-COIL CONTAINING PROTEIN 1/2"/>
    <property type="match status" value="1"/>
</dbReference>
<dbReference type="GO" id="GO:0021987">
    <property type="term" value="P:cerebral cortex development"/>
    <property type="evidence" value="ECO:0007669"/>
    <property type="project" value="TreeGrafter"/>
</dbReference>
<keyword evidence="3" id="KW-0963">Cytoplasm</keyword>
<feature type="region of interest" description="Disordered" evidence="8">
    <location>
        <begin position="463"/>
        <end position="501"/>
    </location>
</feature>
<evidence type="ECO:0000256" key="2">
    <source>
        <dbReference type="ARBA" id="ARBA00009423"/>
    </source>
</evidence>
<dbReference type="AlphaFoldDB" id="A0A6J1VRQ3"/>